<keyword evidence="9 11" id="KW-0472">Membrane</keyword>
<dbReference type="GO" id="GO:0005794">
    <property type="term" value="C:Golgi apparatus"/>
    <property type="evidence" value="ECO:0007669"/>
    <property type="project" value="TreeGrafter"/>
</dbReference>
<dbReference type="Pfam" id="PF13733">
    <property type="entry name" value="Glyco_transf_7N"/>
    <property type="match status" value="1"/>
</dbReference>
<evidence type="ECO:0000313" key="15">
    <source>
        <dbReference type="Proteomes" id="UP001154114"/>
    </source>
</evidence>
<evidence type="ECO:0000256" key="4">
    <source>
        <dbReference type="ARBA" id="ARBA00022676"/>
    </source>
</evidence>
<evidence type="ECO:0000256" key="1">
    <source>
        <dbReference type="ARBA" id="ARBA00004606"/>
    </source>
</evidence>
<evidence type="ECO:0000256" key="5">
    <source>
        <dbReference type="ARBA" id="ARBA00022679"/>
    </source>
</evidence>
<dbReference type="GO" id="GO:0006688">
    <property type="term" value="P:glycosphingolipid biosynthetic process"/>
    <property type="evidence" value="ECO:0007669"/>
    <property type="project" value="TreeGrafter"/>
</dbReference>
<dbReference type="GO" id="GO:0008378">
    <property type="term" value="F:galactosyltransferase activity"/>
    <property type="evidence" value="ECO:0007669"/>
    <property type="project" value="TreeGrafter"/>
</dbReference>
<feature type="domain" description="Galactosyltransferase C-terminal" evidence="12">
    <location>
        <begin position="157"/>
        <end position="223"/>
    </location>
</feature>
<reference evidence="14" key="1">
    <citation type="submission" date="2021-12" db="EMBL/GenBank/DDBJ databases">
        <authorList>
            <person name="King R."/>
        </authorList>
    </citation>
    <scope>NUCLEOTIDE SEQUENCE</scope>
</reference>
<feature type="domain" description="Galactosyltransferase N-terminal" evidence="13">
    <location>
        <begin position="86"/>
        <end position="136"/>
    </location>
</feature>
<feature type="transmembrane region" description="Helical" evidence="11">
    <location>
        <begin position="33"/>
        <end position="50"/>
    </location>
</feature>
<comment type="pathway">
    <text evidence="2">Protein modification; protein glycosylation.</text>
</comment>
<gene>
    <name evidence="14" type="ORF">CINC_LOCUS4376</name>
</gene>
<dbReference type="Gene3D" id="3.90.550.10">
    <property type="entry name" value="Spore Coat Polysaccharide Biosynthesis Protein SpsA, Chain A"/>
    <property type="match status" value="1"/>
</dbReference>
<keyword evidence="4" id="KW-0328">Glycosyltransferase</keyword>
<organism evidence="14 15">
    <name type="scientific">Chrysodeixis includens</name>
    <name type="common">Soybean looper</name>
    <name type="synonym">Pseudoplusia includens</name>
    <dbReference type="NCBI Taxonomy" id="689277"/>
    <lineage>
        <taxon>Eukaryota</taxon>
        <taxon>Metazoa</taxon>
        <taxon>Ecdysozoa</taxon>
        <taxon>Arthropoda</taxon>
        <taxon>Hexapoda</taxon>
        <taxon>Insecta</taxon>
        <taxon>Pterygota</taxon>
        <taxon>Neoptera</taxon>
        <taxon>Endopterygota</taxon>
        <taxon>Lepidoptera</taxon>
        <taxon>Glossata</taxon>
        <taxon>Ditrysia</taxon>
        <taxon>Noctuoidea</taxon>
        <taxon>Noctuidae</taxon>
        <taxon>Plusiinae</taxon>
        <taxon>Chrysodeixis</taxon>
    </lineage>
</organism>
<dbReference type="AlphaFoldDB" id="A0A9N8KWJ7"/>
<evidence type="ECO:0000313" key="14">
    <source>
        <dbReference type="EMBL" id="CAD0202717.1"/>
    </source>
</evidence>
<protein>
    <submittedName>
        <fullName evidence="14">Uncharacterized protein</fullName>
    </submittedName>
</protein>
<evidence type="ECO:0000256" key="6">
    <source>
        <dbReference type="ARBA" id="ARBA00022692"/>
    </source>
</evidence>
<dbReference type="InterPro" id="IPR003859">
    <property type="entry name" value="Galactosyl_T"/>
</dbReference>
<dbReference type="PANTHER" id="PTHR19300">
    <property type="entry name" value="BETA-1,4-GALACTOSYLTRANSFERASE"/>
    <property type="match status" value="1"/>
</dbReference>
<dbReference type="GO" id="GO:0016020">
    <property type="term" value="C:membrane"/>
    <property type="evidence" value="ECO:0007669"/>
    <property type="project" value="UniProtKB-SubCell"/>
</dbReference>
<accession>A0A9N8KWJ7</accession>
<evidence type="ECO:0000259" key="13">
    <source>
        <dbReference type="Pfam" id="PF13733"/>
    </source>
</evidence>
<dbReference type="Pfam" id="PF02709">
    <property type="entry name" value="Glyco_transf_7C"/>
    <property type="match status" value="1"/>
</dbReference>
<name>A0A9N8KWJ7_CHRIL</name>
<evidence type="ECO:0000256" key="2">
    <source>
        <dbReference type="ARBA" id="ARBA00004922"/>
    </source>
</evidence>
<evidence type="ECO:0000259" key="12">
    <source>
        <dbReference type="Pfam" id="PF02709"/>
    </source>
</evidence>
<comment type="similarity">
    <text evidence="3">Belongs to the glycosyltransferase 7 family.</text>
</comment>
<evidence type="ECO:0000256" key="7">
    <source>
        <dbReference type="ARBA" id="ARBA00022968"/>
    </source>
</evidence>
<evidence type="ECO:0000256" key="10">
    <source>
        <dbReference type="ARBA" id="ARBA00023180"/>
    </source>
</evidence>
<evidence type="ECO:0000256" key="9">
    <source>
        <dbReference type="ARBA" id="ARBA00023136"/>
    </source>
</evidence>
<dbReference type="GO" id="GO:0033842">
    <property type="term" value="F:N-acetyl-beta-glucosaminyl-derivative 4-beta-N-acetylgalactosaminyltransferase activity"/>
    <property type="evidence" value="ECO:0007669"/>
    <property type="project" value="TreeGrafter"/>
</dbReference>
<dbReference type="InterPro" id="IPR027791">
    <property type="entry name" value="Galactosyl_T_C"/>
</dbReference>
<dbReference type="OrthoDB" id="10038994at2759"/>
<dbReference type="SUPFAM" id="SSF53448">
    <property type="entry name" value="Nucleotide-diphospho-sugar transferases"/>
    <property type="match status" value="1"/>
</dbReference>
<dbReference type="Proteomes" id="UP001154114">
    <property type="component" value="Chromosome 17"/>
</dbReference>
<dbReference type="InterPro" id="IPR027995">
    <property type="entry name" value="Galactosyl_T_N"/>
</dbReference>
<dbReference type="GO" id="GO:0005975">
    <property type="term" value="P:carbohydrate metabolic process"/>
    <property type="evidence" value="ECO:0007669"/>
    <property type="project" value="InterPro"/>
</dbReference>
<dbReference type="PANTHER" id="PTHR19300:SF57">
    <property type="entry name" value="BETA-1,4-N-ACETYLGALACTOSAMINYLTRANSFERASE"/>
    <property type="match status" value="1"/>
</dbReference>
<comment type="subcellular location">
    <subcellularLocation>
        <location evidence="1">Membrane</location>
        <topology evidence="1">Single-pass type II membrane protein</topology>
    </subcellularLocation>
</comment>
<sequence length="231" mass="27143">MGSTEWDRRGSLHECLDSSKEPRRRKDKLRRKWRPWIMMLIMTSAIYYIYTHRADLFPDLFEPQLPVNVKIVANTEAYTKPRKEKVLTKKGKGLFNKGRLYNAGFQEMMKFNTFHCVVFHDLDLLPMNSSILYTCPLLPRHLCAKVDDTDLKRENNQTLKFKSIFGGVVSMSVEQFQRANGFSNLYFGWGGEDNDIFWRLHAAGYPVVRYSKSVGVYDVLPHKRDYENPFR</sequence>
<evidence type="ECO:0000256" key="3">
    <source>
        <dbReference type="ARBA" id="ARBA00005735"/>
    </source>
</evidence>
<keyword evidence="7" id="KW-0735">Signal-anchor</keyword>
<keyword evidence="10" id="KW-0325">Glycoprotein</keyword>
<keyword evidence="8 11" id="KW-1133">Transmembrane helix</keyword>
<evidence type="ECO:0000256" key="11">
    <source>
        <dbReference type="SAM" id="Phobius"/>
    </source>
</evidence>
<dbReference type="EMBL" id="LR824020">
    <property type="protein sequence ID" value="CAD0202717.1"/>
    <property type="molecule type" value="Genomic_DNA"/>
</dbReference>
<evidence type="ECO:0000256" key="8">
    <source>
        <dbReference type="ARBA" id="ARBA00022989"/>
    </source>
</evidence>
<keyword evidence="5" id="KW-0808">Transferase</keyword>
<keyword evidence="15" id="KW-1185">Reference proteome</keyword>
<dbReference type="PRINTS" id="PR02050">
    <property type="entry name" value="B14GALTRFASE"/>
</dbReference>
<dbReference type="InterPro" id="IPR029044">
    <property type="entry name" value="Nucleotide-diphossugar_trans"/>
</dbReference>
<keyword evidence="6 11" id="KW-0812">Transmembrane</keyword>
<proteinExistence type="inferred from homology"/>